<dbReference type="CDD" id="cd04216">
    <property type="entry name" value="Phytocyanin"/>
    <property type="match status" value="1"/>
</dbReference>
<keyword evidence="8" id="KW-1185">Reference proteome</keyword>
<keyword evidence="4" id="KW-0472">Membrane</keyword>
<dbReference type="PANTHER" id="PTHR33021:SF70">
    <property type="entry name" value="PHYTOCYANIN DOMAIN-CONTAINING PROTEIN"/>
    <property type="match status" value="1"/>
</dbReference>
<proteinExistence type="predicted"/>
<evidence type="ECO:0000256" key="4">
    <source>
        <dbReference type="SAM" id="Phobius"/>
    </source>
</evidence>
<dbReference type="PANTHER" id="PTHR33021">
    <property type="entry name" value="BLUE COPPER PROTEIN"/>
    <property type="match status" value="1"/>
</dbReference>
<dbReference type="Gene3D" id="2.60.40.420">
    <property type="entry name" value="Cupredoxins - blue copper proteins"/>
    <property type="match status" value="1"/>
</dbReference>
<comment type="caution">
    <text evidence="7">The sequence shown here is derived from an EMBL/GenBank/DDBJ whole genome shotgun (WGS) entry which is preliminary data.</text>
</comment>
<keyword evidence="4" id="KW-0812">Transmembrane</keyword>
<protein>
    <recommendedName>
        <fullName evidence="6">Phytocyanin domain-containing protein</fullName>
    </recommendedName>
</protein>
<dbReference type="InterPro" id="IPR003245">
    <property type="entry name" value="Phytocyanin_dom"/>
</dbReference>
<keyword evidence="4" id="KW-1133">Transmembrane helix</keyword>
<dbReference type="GO" id="GO:0046872">
    <property type="term" value="F:metal ion binding"/>
    <property type="evidence" value="ECO:0007669"/>
    <property type="project" value="UniProtKB-KW"/>
</dbReference>
<dbReference type="InterPro" id="IPR039391">
    <property type="entry name" value="Phytocyanin-like"/>
</dbReference>
<gene>
    <name evidence="7" type="ORF">NE237_012699</name>
</gene>
<dbReference type="OrthoDB" id="581242at2759"/>
<keyword evidence="2" id="KW-0325">Glycoprotein</keyword>
<evidence type="ECO:0000256" key="5">
    <source>
        <dbReference type="SAM" id="SignalP"/>
    </source>
</evidence>
<sequence>MAYKLLFYVVACLCLVLTCSATMYTVGDTSGWDISSDLDSWVKNKTFNVGDVLLFQYSSSYTVNEVTRENFNGCNVTQAMQIYTGGNTTIPLTKPDDRFFVPGNKLYCLGGMKLQVDINGDQGAGTPASAPGLAPQASTSQNNNVPPKFSASDESLQGGRNFLVAACLGVFVILLSVAII</sequence>
<feature type="domain" description="Phytocyanin" evidence="6">
    <location>
        <begin position="22"/>
        <end position="120"/>
    </location>
</feature>
<evidence type="ECO:0000256" key="2">
    <source>
        <dbReference type="ARBA" id="ARBA00023180"/>
    </source>
</evidence>
<evidence type="ECO:0000256" key="1">
    <source>
        <dbReference type="ARBA" id="ARBA00022723"/>
    </source>
</evidence>
<dbReference type="InterPro" id="IPR008972">
    <property type="entry name" value="Cupredoxin"/>
</dbReference>
<dbReference type="FunFam" id="2.60.40.420:FF:000003">
    <property type="entry name" value="Blue copper"/>
    <property type="match status" value="1"/>
</dbReference>
<feature type="signal peptide" evidence="5">
    <location>
        <begin position="1"/>
        <end position="21"/>
    </location>
</feature>
<organism evidence="7 8">
    <name type="scientific">Protea cynaroides</name>
    <dbReference type="NCBI Taxonomy" id="273540"/>
    <lineage>
        <taxon>Eukaryota</taxon>
        <taxon>Viridiplantae</taxon>
        <taxon>Streptophyta</taxon>
        <taxon>Embryophyta</taxon>
        <taxon>Tracheophyta</taxon>
        <taxon>Spermatophyta</taxon>
        <taxon>Magnoliopsida</taxon>
        <taxon>Proteales</taxon>
        <taxon>Proteaceae</taxon>
        <taxon>Protea</taxon>
    </lineage>
</organism>
<dbReference type="Proteomes" id="UP001141806">
    <property type="component" value="Unassembled WGS sequence"/>
</dbReference>
<keyword evidence="1" id="KW-0479">Metal-binding</keyword>
<feature type="compositionally biased region" description="Polar residues" evidence="3">
    <location>
        <begin position="136"/>
        <end position="145"/>
    </location>
</feature>
<keyword evidence="5" id="KW-0732">Signal</keyword>
<feature type="chain" id="PRO_5040181964" description="Phytocyanin domain-containing protein" evidence="5">
    <location>
        <begin position="22"/>
        <end position="180"/>
    </location>
</feature>
<evidence type="ECO:0000313" key="8">
    <source>
        <dbReference type="Proteomes" id="UP001141806"/>
    </source>
</evidence>
<evidence type="ECO:0000259" key="6">
    <source>
        <dbReference type="PROSITE" id="PS51485"/>
    </source>
</evidence>
<dbReference type="GO" id="GO:0009055">
    <property type="term" value="F:electron transfer activity"/>
    <property type="evidence" value="ECO:0007669"/>
    <property type="project" value="InterPro"/>
</dbReference>
<reference evidence="7" key="1">
    <citation type="journal article" date="2023" name="Plant J.">
        <title>The genome of the king protea, Protea cynaroides.</title>
        <authorList>
            <person name="Chang J."/>
            <person name="Duong T.A."/>
            <person name="Schoeman C."/>
            <person name="Ma X."/>
            <person name="Roodt D."/>
            <person name="Barker N."/>
            <person name="Li Z."/>
            <person name="Van de Peer Y."/>
            <person name="Mizrachi E."/>
        </authorList>
    </citation>
    <scope>NUCLEOTIDE SEQUENCE</scope>
    <source>
        <tissue evidence="7">Young leaves</tissue>
    </source>
</reference>
<evidence type="ECO:0000256" key="3">
    <source>
        <dbReference type="SAM" id="MobiDB-lite"/>
    </source>
</evidence>
<accession>A0A9Q0GZL6</accession>
<dbReference type="EMBL" id="JAMYWD010000011">
    <property type="protein sequence ID" value="KAJ4955916.1"/>
    <property type="molecule type" value="Genomic_DNA"/>
</dbReference>
<dbReference type="AlphaFoldDB" id="A0A9Q0GZL6"/>
<dbReference type="SUPFAM" id="SSF49503">
    <property type="entry name" value="Cupredoxins"/>
    <property type="match status" value="1"/>
</dbReference>
<name>A0A9Q0GZL6_9MAGN</name>
<feature type="transmembrane region" description="Helical" evidence="4">
    <location>
        <begin position="162"/>
        <end position="179"/>
    </location>
</feature>
<dbReference type="GO" id="GO:0005886">
    <property type="term" value="C:plasma membrane"/>
    <property type="evidence" value="ECO:0007669"/>
    <property type="project" value="TreeGrafter"/>
</dbReference>
<dbReference type="PROSITE" id="PS51485">
    <property type="entry name" value="PHYTOCYANIN"/>
    <property type="match status" value="1"/>
</dbReference>
<feature type="region of interest" description="Disordered" evidence="3">
    <location>
        <begin position="124"/>
        <end position="152"/>
    </location>
</feature>
<evidence type="ECO:0000313" key="7">
    <source>
        <dbReference type="EMBL" id="KAJ4955916.1"/>
    </source>
</evidence>
<dbReference type="Pfam" id="PF02298">
    <property type="entry name" value="Cu_bind_like"/>
    <property type="match status" value="1"/>
</dbReference>